<accession>A0ACD5U903</accession>
<organism evidence="1 2">
    <name type="scientific">Avena sativa</name>
    <name type="common">Oat</name>
    <dbReference type="NCBI Taxonomy" id="4498"/>
    <lineage>
        <taxon>Eukaryota</taxon>
        <taxon>Viridiplantae</taxon>
        <taxon>Streptophyta</taxon>
        <taxon>Embryophyta</taxon>
        <taxon>Tracheophyta</taxon>
        <taxon>Spermatophyta</taxon>
        <taxon>Magnoliopsida</taxon>
        <taxon>Liliopsida</taxon>
        <taxon>Poales</taxon>
        <taxon>Poaceae</taxon>
        <taxon>BOP clade</taxon>
        <taxon>Pooideae</taxon>
        <taxon>Poodae</taxon>
        <taxon>Poeae</taxon>
        <taxon>Poeae Chloroplast Group 1 (Aveneae type)</taxon>
        <taxon>Aveninae</taxon>
        <taxon>Avena</taxon>
    </lineage>
</organism>
<sequence>MSAKYNSDTAMASTTMKPIFSILQLVLTVGLSHNLQASGLAADNEQFVYTGFTGSNLTLDGAATITPAGLVELTNETFRIKGHAFHPAPVRFRQSPSGTVQSFSVSFVFAILSSFGDIRGHGFAFFIAPSTDLSTAFPIQFLGLVNASNNGSASNHLFAVELDTIENTEFGDIDNNHVGIDVNSLNSVQSFTAGFHDDSKSGMFTNLPLIGGGPMQIWVDYDGNSTQINVTIAPLGTAKPVRPLLSTTYDLSGVLTEQAYLGFSSSTGLSTGHHYVLGWSFAMNGAAPAIDPTKLPKLPHLGPKPQSKLLEIVLPIASALFVLVIGILVVLMVRRHFRYKEVREDWEVEYGPHRFSYKDLFHATKGFKGTHLIGVGGFGRVYRGVLPSSKSEVAVKRVSYDSKQGVKEFIAEVVSIGHLQHRNVVKLLGYCRRKGELLLVYEYMANGSLDKHLYGEEGKATLDWGQRFRIVKEIALGLLYLHEEWDKVVIHRDVKASNVLLDREMNGRLGDFGLARLYDHGTDPQTTHVVGTIGYLAPELVHRGKATTFTDVFSFGIFILEVTCGQKPIKEDPQGSQLVLVDWVLHNWHKGSLLDAVDTKLQGNYHVGEACLALKLGLLCSHPFPNARPNMRQVMQYLDGDVPLPELLPAHFSFGMLSLMQNEGQVVEPSTISSYPSPMMMSFGSISDLLEDGR</sequence>
<protein>
    <submittedName>
        <fullName evidence="1">Uncharacterized protein</fullName>
    </submittedName>
</protein>
<reference evidence="1" key="1">
    <citation type="submission" date="2021-05" db="EMBL/GenBank/DDBJ databases">
        <authorList>
            <person name="Scholz U."/>
            <person name="Mascher M."/>
            <person name="Fiebig A."/>
        </authorList>
    </citation>
    <scope>NUCLEOTIDE SEQUENCE [LARGE SCALE GENOMIC DNA]</scope>
</reference>
<evidence type="ECO:0000313" key="1">
    <source>
        <dbReference type="EnsemblPlants" id="AVESA.00010b.r2.2AG0212750.1.CDS.1"/>
    </source>
</evidence>
<name>A0ACD5U903_AVESA</name>
<dbReference type="Proteomes" id="UP001732700">
    <property type="component" value="Chromosome 2A"/>
</dbReference>
<evidence type="ECO:0000313" key="2">
    <source>
        <dbReference type="Proteomes" id="UP001732700"/>
    </source>
</evidence>
<proteinExistence type="predicted"/>
<keyword evidence="2" id="KW-1185">Reference proteome</keyword>
<dbReference type="EnsemblPlants" id="AVESA.00010b.r2.2AG0212750.1">
    <property type="protein sequence ID" value="AVESA.00010b.r2.2AG0212750.1.CDS.1"/>
    <property type="gene ID" value="AVESA.00010b.r2.2AG0212750"/>
</dbReference>
<reference evidence="1" key="2">
    <citation type="submission" date="2025-09" db="UniProtKB">
        <authorList>
            <consortium name="EnsemblPlants"/>
        </authorList>
    </citation>
    <scope>IDENTIFICATION</scope>
</reference>